<protein>
    <submittedName>
        <fullName evidence="1">Uncharacterized protein</fullName>
    </submittedName>
</protein>
<dbReference type="EMBL" id="CP136336">
    <property type="protein sequence ID" value="WOB06865.1"/>
    <property type="molecule type" value="Genomic_DNA"/>
</dbReference>
<dbReference type="Proteomes" id="UP001303946">
    <property type="component" value="Chromosome"/>
</dbReference>
<evidence type="ECO:0000313" key="2">
    <source>
        <dbReference type="Proteomes" id="UP001303946"/>
    </source>
</evidence>
<sequence>MLTPAEANSLLATLCVKLGFCLPPEEQSRLSQSPPGTVDAFTDAVFQAEGMNPVIEVQLRRQVRALVAEAFE</sequence>
<gene>
    <name evidence="1" type="ORF">RXV79_18305</name>
</gene>
<organism evidence="1 2">
    <name type="scientific">Piscinibacter gummiphilus</name>
    <dbReference type="NCBI Taxonomy" id="946333"/>
    <lineage>
        <taxon>Bacteria</taxon>
        <taxon>Pseudomonadati</taxon>
        <taxon>Pseudomonadota</taxon>
        <taxon>Betaproteobacteria</taxon>
        <taxon>Burkholderiales</taxon>
        <taxon>Sphaerotilaceae</taxon>
        <taxon>Piscinibacter</taxon>
    </lineage>
</organism>
<keyword evidence="2" id="KW-1185">Reference proteome</keyword>
<accession>A0ABZ0CPF6</accession>
<dbReference type="RefSeq" id="WP_316699510.1">
    <property type="nucleotide sequence ID" value="NZ_CP136336.1"/>
</dbReference>
<name>A0ABZ0CPF6_9BURK</name>
<reference evidence="1 2" key="1">
    <citation type="submission" date="2023-10" db="EMBL/GenBank/DDBJ databases">
        <title>Bacteria for the degradation of biodegradable plastic PBAT(Polybutylene adipate terephthalate).</title>
        <authorList>
            <person name="Weon H.-Y."/>
            <person name="Yeon J."/>
        </authorList>
    </citation>
    <scope>NUCLEOTIDE SEQUENCE [LARGE SCALE GENOMIC DNA]</scope>
    <source>
        <strain evidence="1 2">SBD 7-3</strain>
    </source>
</reference>
<evidence type="ECO:0000313" key="1">
    <source>
        <dbReference type="EMBL" id="WOB06865.1"/>
    </source>
</evidence>
<proteinExistence type="predicted"/>